<organism evidence="2 3">
    <name type="scientific">Actinoallomurus oryzae</name>
    <dbReference type="NCBI Taxonomy" id="502180"/>
    <lineage>
        <taxon>Bacteria</taxon>
        <taxon>Bacillati</taxon>
        <taxon>Actinomycetota</taxon>
        <taxon>Actinomycetes</taxon>
        <taxon>Streptosporangiales</taxon>
        <taxon>Thermomonosporaceae</taxon>
        <taxon>Actinoallomurus</taxon>
    </lineage>
</organism>
<keyword evidence="3" id="KW-1185">Reference proteome</keyword>
<dbReference type="CDD" id="cd00882">
    <property type="entry name" value="Ras_like_GTPase"/>
    <property type="match status" value="1"/>
</dbReference>
<dbReference type="Gene3D" id="3.40.50.300">
    <property type="entry name" value="P-loop containing nucleotide triphosphate hydrolases"/>
    <property type="match status" value="1"/>
</dbReference>
<name>A0ABP8QMF8_9ACTN</name>
<dbReference type="Proteomes" id="UP001500503">
    <property type="component" value="Unassembled WGS sequence"/>
</dbReference>
<feature type="region of interest" description="Disordered" evidence="1">
    <location>
        <begin position="1"/>
        <end position="24"/>
    </location>
</feature>
<protein>
    <recommendedName>
        <fullName evidence="4">AAA+ ATPase domain-containing protein</fullName>
    </recommendedName>
</protein>
<gene>
    <name evidence="2" type="ORF">GCM10023191_060180</name>
</gene>
<comment type="caution">
    <text evidence="2">The sequence shown here is derived from an EMBL/GenBank/DDBJ whole genome shotgun (WGS) entry which is preliminary data.</text>
</comment>
<dbReference type="SUPFAM" id="SSF52540">
    <property type="entry name" value="P-loop containing nucleoside triphosphate hydrolases"/>
    <property type="match status" value="1"/>
</dbReference>
<evidence type="ECO:0000313" key="3">
    <source>
        <dbReference type="Proteomes" id="UP001500503"/>
    </source>
</evidence>
<proteinExistence type="predicted"/>
<evidence type="ECO:0000313" key="2">
    <source>
        <dbReference type="EMBL" id="GAA4505022.1"/>
    </source>
</evidence>
<dbReference type="RefSeq" id="WP_345469531.1">
    <property type="nucleotide sequence ID" value="NZ_BAABHF010000036.1"/>
</dbReference>
<feature type="compositionally biased region" description="Polar residues" evidence="1">
    <location>
        <begin position="1"/>
        <end position="10"/>
    </location>
</feature>
<evidence type="ECO:0008006" key="4">
    <source>
        <dbReference type="Google" id="ProtNLM"/>
    </source>
</evidence>
<sequence>MSDPSPNQRVNPFRRDEALTTPNPPLKCTHDAHCTCHVDIDHANESYEFFQTALKGVGTLQEAGLFVAVGGPTGCGKTSLVNRCATWARKRLESENTKTLLLNFSGLERDGQTIERRVRKVGTRMYQEVSSTQQLVTADLPQIDRKIDIEELTYALSRAMAPDTVLIVIAPPAERADEVAAYWAGTQQKMLVFSESSDEGLHRRKNEWKINNVAQPIYLRTGPLRPGDGVAFRNARINIPGRGETFPDLDPDAIDEFTGGRDLSIGSVQTLLWMIYEHYKNNPWPTGDIVRRRDLTSFIEKDLEGRAGKL</sequence>
<dbReference type="EMBL" id="BAABHF010000036">
    <property type="protein sequence ID" value="GAA4505022.1"/>
    <property type="molecule type" value="Genomic_DNA"/>
</dbReference>
<dbReference type="InterPro" id="IPR027417">
    <property type="entry name" value="P-loop_NTPase"/>
</dbReference>
<accession>A0ABP8QMF8</accession>
<evidence type="ECO:0000256" key="1">
    <source>
        <dbReference type="SAM" id="MobiDB-lite"/>
    </source>
</evidence>
<reference evidence="3" key="1">
    <citation type="journal article" date="2019" name="Int. J. Syst. Evol. Microbiol.">
        <title>The Global Catalogue of Microorganisms (GCM) 10K type strain sequencing project: providing services to taxonomists for standard genome sequencing and annotation.</title>
        <authorList>
            <consortium name="The Broad Institute Genomics Platform"/>
            <consortium name="The Broad Institute Genome Sequencing Center for Infectious Disease"/>
            <person name="Wu L."/>
            <person name="Ma J."/>
        </authorList>
    </citation>
    <scope>NUCLEOTIDE SEQUENCE [LARGE SCALE GENOMIC DNA]</scope>
    <source>
        <strain evidence="3">JCM 17933</strain>
    </source>
</reference>